<keyword evidence="12" id="KW-1185">Reference proteome</keyword>
<evidence type="ECO:0000256" key="5">
    <source>
        <dbReference type="ARBA" id="ARBA00022801"/>
    </source>
</evidence>
<keyword evidence="8 9" id="KW-0472">Membrane</keyword>
<evidence type="ECO:0000256" key="1">
    <source>
        <dbReference type="ARBA" id="ARBA00004141"/>
    </source>
</evidence>
<reference evidence="11 12" key="1">
    <citation type="journal article" date="2020" name="Nat. Commun.">
        <title>Genome of Tripterygium wilfordii and identification of cytochrome P450 involved in triptolide biosynthesis.</title>
        <authorList>
            <person name="Tu L."/>
            <person name="Su P."/>
            <person name="Zhang Z."/>
            <person name="Gao L."/>
            <person name="Wang J."/>
            <person name="Hu T."/>
            <person name="Zhou J."/>
            <person name="Zhang Y."/>
            <person name="Zhao Y."/>
            <person name="Liu Y."/>
            <person name="Song Y."/>
            <person name="Tong Y."/>
            <person name="Lu Y."/>
            <person name="Yang J."/>
            <person name="Xu C."/>
            <person name="Jia M."/>
            <person name="Peters R.J."/>
            <person name="Huang L."/>
            <person name="Gao W."/>
        </authorList>
    </citation>
    <scope>NUCLEOTIDE SEQUENCE [LARGE SCALE GENOMIC DNA]</scope>
    <source>
        <strain evidence="12">cv. XIE 37</strain>
        <tissue evidence="11">Leaf</tissue>
    </source>
</reference>
<gene>
    <name evidence="11" type="ORF">HS088_TW20G00575</name>
</gene>
<dbReference type="FunCoup" id="A0A7J7C7U2">
    <property type="interactions" value="2294"/>
</dbReference>
<evidence type="ECO:0000256" key="3">
    <source>
        <dbReference type="ARBA" id="ARBA00022670"/>
    </source>
</evidence>
<dbReference type="FunFam" id="1.20.1540.10:FF:000018">
    <property type="entry name" value="RHOMBOID-like protein 12, mitochondrial"/>
    <property type="match status" value="1"/>
</dbReference>
<evidence type="ECO:0000256" key="8">
    <source>
        <dbReference type="ARBA" id="ARBA00023136"/>
    </source>
</evidence>
<dbReference type="PANTHER" id="PTHR43731:SF14">
    <property type="entry name" value="PRESENILIN-ASSOCIATED RHOMBOID-LIKE PROTEIN, MITOCHONDRIAL"/>
    <property type="match status" value="1"/>
</dbReference>
<comment type="similarity">
    <text evidence="2">Belongs to the peptidase S54 family.</text>
</comment>
<keyword evidence="5" id="KW-0378">Hydrolase</keyword>
<keyword evidence="6" id="KW-0809">Transit peptide</keyword>
<dbReference type="AlphaFoldDB" id="A0A7J7C7U2"/>
<comment type="caution">
    <text evidence="11">The sequence shown here is derived from an EMBL/GenBank/DDBJ whole genome shotgun (WGS) entry which is preliminary data.</text>
</comment>
<dbReference type="OrthoDB" id="418595at2759"/>
<feature type="domain" description="Peptidase S54 rhomboid" evidence="10">
    <location>
        <begin position="171"/>
        <end position="324"/>
    </location>
</feature>
<evidence type="ECO:0000256" key="2">
    <source>
        <dbReference type="ARBA" id="ARBA00009045"/>
    </source>
</evidence>
<dbReference type="InterPro" id="IPR050925">
    <property type="entry name" value="Rhomboid_protease_S54"/>
</dbReference>
<evidence type="ECO:0000259" key="10">
    <source>
        <dbReference type="Pfam" id="PF01694"/>
    </source>
</evidence>
<dbReference type="GO" id="GO:0004252">
    <property type="term" value="F:serine-type endopeptidase activity"/>
    <property type="evidence" value="ECO:0007669"/>
    <property type="project" value="InterPro"/>
</dbReference>
<evidence type="ECO:0000313" key="11">
    <source>
        <dbReference type="EMBL" id="KAF5730203.1"/>
    </source>
</evidence>
<feature type="transmembrane region" description="Helical" evidence="9">
    <location>
        <begin position="211"/>
        <end position="230"/>
    </location>
</feature>
<feature type="transmembrane region" description="Helical" evidence="9">
    <location>
        <begin position="134"/>
        <end position="152"/>
    </location>
</feature>
<evidence type="ECO:0000256" key="9">
    <source>
        <dbReference type="SAM" id="Phobius"/>
    </source>
</evidence>
<feature type="transmembrane region" description="Helical" evidence="9">
    <location>
        <begin position="276"/>
        <end position="295"/>
    </location>
</feature>
<name>A0A7J7C7U2_TRIWF</name>
<dbReference type="EMBL" id="JAAARO010000020">
    <property type="protein sequence ID" value="KAF5730203.1"/>
    <property type="molecule type" value="Genomic_DNA"/>
</dbReference>
<dbReference type="GO" id="GO:0016020">
    <property type="term" value="C:membrane"/>
    <property type="evidence" value="ECO:0007669"/>
    <property type="project" value="UniProtKB-SubCell"/>
</dbReference>
<sequence length="332" mass="36622">MHRLVSLRLASNFSKKNTFSLQSHPYKSVSGLTRPAYQDPVVGSSLTNPFHHFRPCQSHHSLSSGTTRGFLSNTLLVKQFLSSNTHLRVSSRGLNDFKVGYLRAQFRRGISGFGSGFNRRGWKSWFHQLNANDAVFGLIVANVAVFMLWRIADRRFMVENFMISLDNIKSGRVHTMITSAFSHIDLEHIISNMIGLYFFGMNIGRTFGPEFLLKLYLAGAIGGSVFYLVHHALMASSSKGQGMSAFDPSRTPGLGASGAVNAILLLDIFLHPKATLYFDFIIPVPAMLLGIFLIGKDILRIIEGESNISGSAHLGGAVVAAIAWARIKKGRF</sequence>
<evidence type="ECO:0000313" key="12">
    <source>
        <dbReference type="Proteomes" id="UP000593562"/>
    </source>
</evidence>
<accession>A0A7J7C7U2</accession>
<dbReference type="PANTHER" id="PTHR43731">
    <property type="entry name" value="RHOMBOID PROTEASE"/>
    <property type="match status" value="1"/>
</dbReference>
<organism evidence="11 12">
    <name type="scientific">Tripterygium wilfordii</name>
    <name type="common">Thunder God vine</name>
    <dbReference type="NCBI Taxonomy" id="458696"/>
    <lineage>
        <taxon>Eukaryota</taxon>
        <taxon>Viridiplantae</taxon>
        <taxon>Streptophyta</taxon>
        <taxon>Embryophyta</taxon>
        <taxon>Tracheophyta</taxon>
        <taxon>Spermatophyta</taxon>
        <taxon>Magnoliopsida</taxon>
        <taxon>eudicotyledons</taxon>
        <taxon>Gunneridae</taxon>
        <taxon>Pentapetalae</taxon>
        <taxon>rosids</taxon>
        <taxon>fabids</taxon>
        <taxon>Celastrales</taxon>
        <taxon>Celastraceae</taxon>
        <taxon>Tripterygium</taxon>
    </lineage>
</organism>
<evidence type="ECO:0000256" key="7">
    <source>
        <dbReference type="ARBA" id="ARBA00022989"/>
    </source>
</evidence>
<dbReference type="Proteomes" id="UP000593562">
    <property type="component" value="Unassembled WGS sequence"/>
</dbReference>
<proteinExistence type="inferred from homology"/>
<dbReference type="InterPro" id="IPR035952">
    <property type="entry name" value="Rhomboid-like_sf"/>
</dbReference>
<dbReference type="GO" id="GO:0006508">
    <property type="term" value="P:proteolysis"/>
    <property type="evidence" value="ECO:0007669"/>
    <property type="project" value="UniProtKB-KW"/>
</dbReference>
<evidence type="ECO:0000256" key="4">
    <source>
        <dbReference type="ARBA" id="ARBA00022692"/>
    </source>
</evidence>
<protein>
    <recommendedName>
        <fullName evidence="10">Peptidase S54 rhomboid domain-containing protein</fullName>
    </recommendedName>
</protein>
<comment type="subcellular location">
    <subcellularLocation>
        <location evidence="1">Membrane</location>
        <topology evidence="1">Multi-pass membrane protein</topology>
    </subcellularLocation>
</comment>
<dbReference type="SUPFAM" id="SSF144091">
    <property type="entry name" value="Rhomboid-like"/>
    <property type="match status" value="1"/>
</dbReference>
<dbReference type="InterPro" id="IPR022764">
    <property type="entry name" value="Peptidase_S54_rhomboid_dom"/>
</dbReference>
<feature type="transmembrane region" description="Helical" evidence="9">
    <location>
        <begin position="307"/>
        <end position="327"/>
    </location>
</feature>
<keyword evidence="7 9" id="KW-1133">Transmembrane helix</keyword>
<dbReference type="InParanoid" id="A0A7J7C7U2"/>
<keyword evidence="4 9" id="KW-0812">Transmembrane</keyword>
<keyword evidence="3" id="KW-0645">Protease</keyword>
<dbReference type="Pfam" id="PF01694">
    <property type="entry name" value="Rhomboid"/>
    <property type="match status" value="1"/>
</dbReference>
<evidence type="ECO:0000256" key="6">
    <source>
        <dbReference type="ARBA" id="ARBA00022946"/>
    </source>
</evidence>
<dbReference type="Gene3D" id="1.20.1540.10">
    <property type="entry name" value="Rhomboid-like"/>
    <property type="match status" value="1"/>
</dbReference>